<dbReference type="Gene3D" id="3.40.50.300">
    <property type="entry name" value="P-loop containing nucleotide triphosphate hydrolases"/>
    <property type="match status" value="1"/>
</dbReference>
<evidence type="ECO:0000256" key="5">
    <source>
        <dbReference type="ARBA" id="ARBA00023134"/>
    </source>
</evidence>
<dbReference type="EMBL" id="CP042218">
    <property type="protein sequence ID" value="QDW66755.1"/>
    <property type="molecule type" value="Genomic_DNA"/>
</dbReference>
<dbReference type="PROSITE" id="PS51709">
    <property type="entry name" value="G_TRME"/>
    <property type="match status" value="1"/>
</dbReference>
<dbReference type="OrthoDB" id="9805918at2"/>
<evidence type="ECO:0000256" key="6">
    <source>
        <dbReference type="HAMAP-Rule" id="MF_00379"/>
    </source>
</evidence>
<feature type="binding site" evidence="6">
    <location>
        <begin position="357"/>
        <end position="360"/>
    </location>
    <ligand>
        <name>GTP</name>
        <dbReference type="ChEBI" id="CHEBI:37565"/>
    </ligand>
</feature>
<feature type="domain" description="TrmE-type G" evidence="8">
    <location>
        <begin position="243"/>
        <end position="396"/>
    </location>
</feature>
<dbReference type="AlphaFoldDB" id="A0A518N4B6"/>
<dbReference type="NCBIfam" id="NF003661">
    <property type="entry name" value="PRK05291.1-3"/>
    <property type="match status" value="1"/>
</dbReference>
<dbReference type="GO" id="GO:0046872">
    <property type="term" value="F:metal ion binding"/>
    <property type="evidence" value="ECO:0007669"/>
    <property type="project" value="UniProtKB-KW"/>
</dbReference>
<protein>
    <recommendedName>
        <fullName evidence="6">tRNA modification GTPase MnmE</fullName>
        <ecNumber evidence="6">3.6.-.-</ecNumber>
    </recommendedName>
</protein>
<dbReference type="GO" id="GO:0030488">
    <property type="term" value="P:tRNA methylation"/>
    <property type="evidence" value="ECO:0007669"/>
    <property type="project" value="TreeGrafter"/>
</dbReference>
<keyword evidence="2 6" id="KW-0819">tRNA processing</keyword>
<dbReference type="EC" id="3.6.-.-" evidence="6"/>
<dbReference type="Pfam" id="PF10396">
    <property type="entry name" value="TrmE_N"/>
    <property type="match status" value="1"/>
</dbReference>
<dbReference type="InterPro" id="IPR005225">
    <property type="entry name" value="Small_GTP-bd"/>
</dbReference>
<evidence type="ECO:0000259" key="8">
    <source>
        <dbReference type="PROSITE" id="PS51709"/>
    </source>
</evidence>
<dbReference type="Gene3D" id="3.30.1360.120">
    <property type="entry name" value="Probable tRNA modification gtpase trme, domain 1"/>
    <property type="match status" value="1"/>
</dbReference>
<evidence type="ECO:0000256" key="3">
    <source>
        <dbReference type="ARBA" id="ARBA00022741"/>
    </source>
</evidence>
<dbReference type="Pfam" id="PF01926">
    <property type="entry name" value="MMR_HSR1"/>
    <property type="match status" value="1"/>
</dbReference>
<dbReference type="CDD" id="cd04164">
    <property type="entry name" value="trmE"/>
    <property type="match status" value="1"/>
</dbReference>
<comment type="function">
    <text evidence="6">Exhibits a very high intrinsic GTPase hydrolysis rate. Involved in the addition of a carboxymethylaminomethyl (cmnm) group at the wobble position (U34) of certain tRNAs, forming tRNA-cmnm(5)s(2)U34.</text>
</comment>
<comment type="caution">
    <text evidence="6">Lacks conserved residue(s) required for the propagation of feature annotation.</text>
</comment>
<sequence>MPATRRGKPSPVTEGRAVAAAAAPPATAEAAVDTIVAIATPPGTGGIGIVRLSGPASRALAQSLCGHALRPRHAHHARFLDAAGEAIDDGIALLFAAPASYTGEDVVELQGHGNPVLLQALVARCCALGARMARPGEFTERAFLNGRLDLAQAEAVADLIAAGDLTAARAARRSLDGVFSRRIGALADALVAIRVHAEAAIDFADEPLDTLGGAQLAARLDDARVDLAGLLAAADRGRRLRDGLHAVIVGPPNVGKSSLLNALAGGERAIVTDVAGTTRDLLRETVHVDGAELTLVDTAGLRAEGDAIEREGMRRARAELAHAGLAIAVVDARDPEAGRAAVARDLAGVPRVLWVHNKADLLPPGAPPPPEDELRLSAASGAGMDGLHARLRSLVMGDPGGGEGEFTARARHVEALARAAAHLEDAASALAAEALDLAAESLRAAHRALGDITGQVDADALLGHIFSRFCIGK</sequence>
<keyword evidence="3 6" id="KW-0547">Nucleotide-binding</keyword>
<comment type="cofactor">
    <cofactor evidence="6">
        <name>K(+)</name>
        <dbReference type="ChEBI" id="CHEBI:29103"/>
    </cofactor>
    <text evidence="6">Binds 1 potassium ion per subunit.</text>
</comment>
<dbReference type="CDD" id="cd14858">
    <property type="entry name" value="TrmE_N"/>
    <property type="match status" value="1"/>
</dbReference>
<reference evidence="9 10" key="1">
    <citation type="submission" date="2019-07" db="EMBL/GenBank/DDBJ databases">
        <title>Full genome sequence of Luteimonas sp. Gr-4.</title>
        <authorList>
            <person name="Im W.-T."/>
        </authorList>
    </citation>
    <scope>NUCLEOTIDE SEQUENCE [LARGE SCALE GENOMIC DNA]</scope>
    <source>
        <strain evidence="9 10">Gr-4</strain>
    </source>
</reference>
<feature type="binding site" evidence="6">
    <location>
        <position position="473"/>
    </location>
    <ligand>
        <name>(6S)-5-formyl-5,6,7,8-tetrahydrofolate</name>
        <dbReference type="ChEBI" id="CHEBI:57457"/>
    </ligand>
</feature>
<dbReference type="GO" id="GO:0003924">
    <property type="term" value="F:GTPase activity"/>
    <property type="evidence" value="ECO:0007669"/>
    <property type="project" value="UniProtKB-UniRule"/>
</dbReference>
<evidence type="ECO:0000256" key="7">
    <source>
        <dbReference type="RuleBase" id="RU003313"/>
    </source>
</evidence>
<feature type="binding site" evidence="6">
    <location>
        <begin position="272"/>
        <end position="278"/>
    </location>
    <ligand>
        <name>GTP</name>
        <dbReference type="ChEBI" id="CHEBI:37565"/>
    </ligand>
</feature>
<proteinExistence type="inferred from homology"/>
<comment type="subcellular location">
    <subcellularLocation>
        <location evidence="6">Cytoplasm</location>
    </subcellularLocation>
</comment>
<evidence type="ECO:0000313" key="9">
    <source>
        <dbReference type="EMBL" id="QDW66755.1"/>
    </source>
</evidence>
<feature type="binding site" evidence="6">
    <location>
        <position position="257"/>
    </location>
    <ligand>
        <name>Mg(2+)</name>
        <dbReference type="ChEBI" id="CHEBI:18420"/>
    </ligand>
</feature>
<dbReference type="SUPFAM" id="SSF103025">
    <property type="entry name" value="Folate-binding domain"/>
    <property type="match status" value="1"/>
</dbReference>
<accession>A0A518N4B6</accession>
<evidence type="ECO:0000256" key="1">
    <source>
        <dbReference type="ARBA" id="ARBA00011043"/>
    </source>
</evidence>
<evidence type="ECO:0000313" key="10">
    <source>
        <dbReference type="Proteomes" id="UP000316584"/>
    </source>
</evidence>
<dbReference type="SUPFAM" id="SSF52540">
    <property type="entry name" value="P-loop containing nucleoside triphosphate hydrolases"/>
    <property type="match status" value="1"/>
</dbReference>
<feature type="binding site" evidence="6">
    <location>
        <position position="51"/>
    </location>
    <ligand>
        <name>(6S)-5-formyl-5,6,7,8-tetrahydrofolate</name>
        <dbReference type="ChEBI" id="CHEBI:57457"/>
    </ligand>
</feature>
<keyword evidence="4 6" id="KW-0630">Potassium</keyword>
<feature type="binding site" evidence="6">
    <location>
        <begin position="297"/>
        <end position="300"/>
    </location>
    <ligand>
        <name>GTP</name>
        <dbReference type="ChEBI" id="CHEBI:37565"/>
    </ligand>
</feature>
<dbReference type="InterPro" id="IPR006073">
    <property type="entry name" value="GTP-bd"/>
</dbReference>
<comment type="similarity">
    <text evidence="1 6 7">Belongs to the TRAFAC class TrmE-Era-EngA-EngB-Septin-like GTPase superfamily. TrmE GTPase family.</text>
</comment>
<dbReference type="Gene3D" id="1.20.120.430">
    <property type="entry name" value="tRNA modification GTPase MnmE domain 2"/>
    <property type="match status" value="1"/>
</dbReference>
<organism evidence="9 10">
    <name type="scientific">Luteimonas granuli</name>
    <dbReference type="NCBI Taxonomy" id="1176533"/>
    <lineage>
        <taxon>Bacteria</taxon>
        <taxon>Pseudomonadati</taxon>
        <taxon>Pseudomonadota</taxon>
        <taxon>Gammaproteobacteria</taxon>
        <taxon>Lysobacterales</taxon>
        <taxon>Lysobacteraceae</taxon>
        <taxon>Luteimonas</taxon>
    </lineage>
</organism>
<keyword evidence="5 6" id="KW-0342">GTP-binding</keyword>
<gene>
    <name evidence="6 9" type="primary">mnmE</name>
    <name evidence="6" type="synonym">trmE</name>
    <name evidence="9" type="ORF">FPZ22_07470</name>
</gene>
<feature type="binding site" evidence="6">
    <location>
        <begin position="253"/>
        <end position="258"/>
    </location>
    <ligand>
        <name>GTP</name>
        <dbReference type="ChEBI" id="CHEBI:37565"/>
    </ligand>
</feature>
<keyword evidence="6" id="KW-0479">Metal-binding</keyword>
<evidence type="ECO:0000256" key="2">
    <source>
        <dbReference type="ARBA" id="ARBA00022694"/>
    </source>
</evidence>
<dbReference type="GO" id="GO:0005829">
    <property type="term" value="C:cytosol"/>
    <property type="evidence" value="ECO:0007669"/>
    <property type="project" value="TreeGrafter"/>
</dbReference>
<dbReference type="Proteomes" id="UP000316584">
    <property type="component" value="Chromosome"/>
</dbReference>
<dbReference type="InterPro" id="IPR031168">
    <property type="entry name" value="G_TrmE"/>
</dbReference>
<dbReference type="InterPro" id="IPR027417">
    <property type="entry name" value="P-loop_NTPase"/>
</dbReference>
<dbReference type="InterPro" id="IPR004520">
    <property type="entry name" value="GTPase_MnmE"/>
</dbReference>
<keyword evidence="6" id="KW-0460">Magnesium</keyword>
<dbReference type="GO" id="GO:0005525">
    <property type="term" value="F:GTP binding"/>
    <property type="evidence" value="ECO:0007669"/>
    <property type="project" value="UniProtKB-UniRule"/>
</dbReference>
<dbReference type="InterPro" id="IPR027368">
    <property type="entry name" value="MnmE_dom2"/>
</dbReference>
<dbReference type="NCBIfam" id="TIGR00231">
    <property type="entry name" value="small_GTP"/>
    <property type="match status" value="1"/>
</dbReference>
<dbReference type="InterPro" id="IPR027266">
    <property type="entry name" value="TrmE/GcvT-like"/>
</dbReference>
<dbReference type="SUPFAM" id="SSF116878">
    <property type="entry name" value="TrmE connector domain"/>
    <property type="match status" value="1"/>
</dbReference>
<feature type="binding site" evidence="6">
    <location>
        <position position="253"/>
    </location>
    <ligand>
        <name>K(+)</name>
        <dbReference type="ChEBI" id="CHEBI:29103"/>
    </ligand>
</feature>
<dbReference type="InterPro" id="IPR018948">
    <property type="entry name" value="GTP-bd_TrmE_N"/>
</dbReference>
<keyword evidence="6" id="KW-0963">Cytoplasm</keyword>
<feature type="binding site" evidence="6">
    <location>
        <position position="272"/>
    </location>
    <ligand>
        <name>K(+)</name>
        <dbReference type="ChEBI" id="CHEBI:29103"/>
    </ligand>
</feature>
<dbReference type="KEGG" id="lug:FPZ22_07470"/>
<feature type="binding site" evidence="6">
    <location>
        <position position="108"/>
    </location>
    <ligand>
        <name>(6S)-5-formyl-5,6,7,8-tetrahydrofolate</name>
        <dbReference type="ChEBI" id="CHEBI:57457"/>
    </ligand>
</feature>
<dbReference type="Pfam" id="PF12631">
    <property type="entry name" value="MnmE_helical"/>
    <property type="match status" value="1"/>
</dbReference>
<dbReference type="PANTHER" id="PTHR42714:SF2">
    <property type="entry name" value="TRNA MODIFICATION GTPASE GTPBP3, MITOCHONDRIAL"/>
    <property type="match status" value="1"/>
</dbReference>
<dbReference type="InterPro" id="IPR025867">
    <property type="entry name" value="MnmE_helical"/>
</dbReference>
<evidence type="ECO:0000256" key="4">
    <source>
        <dbReference type="ARBA" id="ARBA00022958"/>
    </source>
</evidence>
<feature type="binding site" evidence="6">
    <location>
        <position position="147"/>
    </location>
    <ligand>
        <name>(6S)-5-formyl-5,6,7,8-tetrahydrofolate</name>
        <dbReference type="ChEBI" id="CHEBI:57457"/>
    </ligand>
</feature>
<feature type="binding site" evidence="6">
    <location>
        <position position="274"/>
    </location>
    <ligand>
        <name>K(+)</name>
        <dbReference type="ChEBI" id="CHEBI:29103"/>
    </ligand>
</feature>
<dbReference type="PANTHER" id="PTHR42714">
    <property type="entry name" value="TRNA MODIFICATION GTPASE GTPBP3"/>
    <property type="match status" value="1"/>
</dbReference>
<feature type="binding site" evidence="6">
    <location>
        <position position="278"/>
    </location>
    <ligand>
        <name>Mg(2+)</name>
        <dbReference type="ChEBI" id="CHEBI:18420"/>
    </ligand>
</feature>
<feature type="binding site" evidence="6">
    <location>
        <position position="277"/>
    </location>
    <ligand>
        <name>K(+)</name>
        <dbReference type="ChEBI" id="CHEBI:29103"/>
    </ligand>
</feature>
<name>A0A518N4B6_9GAMM</name>
<dbReference type="NCBIfam" id="TIGR00450">
    <property type="entry name" value="mnmE_trmE_thdF"/>
    <property type="match status" value="1"/>
</dbReference>
<comment type="subunit">
    <text evidence="6">Homodimer. Heterotetramer of two MnmE and two MnmG subunits.</text>
</comment>
<keyword evidence="6" id="KW-0378">Hydrolase</keyword>
<dbReference type="HAMAP" id="MF_00379">
    <property type="entry name" value="GTPase_MnmE"/>
    <property type="match status" value="1"/>
</dbReference>
<dbReference type="GO" id="GO:0002098">
    <property type="term" value="P:tRNA wobble uridine modification"/>
    <property type="evidence" value="ECO:0007669"/>
    <property type="project" value="TreeGrafter"/>
</dbReference>
<keyword evidence="10" id="KW-1185">Reference proteome</keyword>